<dbReference type="SUPFAM" id="SSF53850">
    <property type="entry name" value="Periplasmic binding protein-like II"/>
    <property type="match status" value="1"/>
</dbReference>
<dbReference type="STRING" id="1714354.BLL40_16255"/>
<dbReference type="GO" id="GO:0005829">
    <property type="term" value="C:cytosol"/>
    <property type="evidence" value="ECO:0007669"/>
    <property type="project" value="TreeGrafter"/>
</dbReference>
<gene>
    <name evidence="6" type="ORF">BLL40_16255</name>
</gene>
<dbReference type="Proteomes" id="UP000186524">
    <property type="component" value="Unassembled WGS sequence"/>
</dbReference>
<keyword evidence="2" id="KW-0805">Transcription regulation</keyword>
<dbReference type="Pfam" id="PF03466">
    <property type="entry name" value="LysR_substrate"/>
    <property type="match status" value="1"/>
</dbReference>
<evidence type="ECO:0000256" key="1">
    <source>
        <dbReference type="ARBA" id="ARBA00009437"/>
    </source>
</evidence>
<dbReference type="PROSITE" id="PS50931">
    <property type="entry name" value="HTH_LYSR"/>
    <property type="match status" value="1"/>
</dbReference>
<evidence type="ECO:0000256" key="2">
    <source>
        <dbReference type="ARBA" id="ARBA00023015"/>
    </source>
</evidence>
<dbReference type="EMBL" id="MRWQ01000028">
    <property type="protein sequence ID" value="OKL35299.1"/>
    <property type="molecule type" value="Genomic_DNA"/>
</dbReference>
<dbReference type="GO" id="GO:0003700">
    <property type="term" value="F:DNA-binding transcription factor activity"/>
    <property type="evidence" value="ECO:0007669"/>
    <property type="project" value="InterPro"/>
</dbReference>
<sequence length="304" mass="34324">MELRQLEYFYAVCLELHFTRAAEKVGISQPSLSQQIRLLEHEIGTPLFDRIGKKTALTEAGKLLLKYTRNIFHELDQAKTSIDELTGLQRGTICIGTLLTAEYYLIPPALLSFHRLYPSVKVSVLGLRTGDIQKQLLENKLDLGIVFLPMKGDELETISLYTEEMAFAVPIGHPLENQDMLDIEVLQTTPSILLPEQYFIRQLINNACKDLGFIPEPVFEITTMQSLINMVIEGVGVTILPKPYLEYLNHPYIKIIPILNDGFARDVGIIYRKDKYLSAATRIFINALRDASLNLSQSPTEGTV</sequence>
<feature type="domain" description="HTH lysR-type" evidence="5">
    <location>
        <begin position="1"/>
        <end position="58"/>
    </location>
</feature>
<dbReference type="PRINTS" id="PR00039">
    <property type="entry name" value="HTHLYSR"/>
</dbReference>
<comment type="similarity">
    <text evidence="1">Belongs to the LysR transcriptional regulatory family.</text>
</comment>
<name>A0A1Q5NZ87_9BACI</name>
<evidence type="ECO:0000313" key="6">
    <source>
        <dbReference type="EMBL" id="OKL35299.1"/>
    </source>
</evidence>
<dbReference type="InterPro" id="IPR050950">
    <property type="entry name" value="HTH-type_LysR_regulators"/>
</dbReference>
<dbReference type="AlphaFoldDB" id="A0A1Q5NZ87"/>
<dbReference type="CDD" id="cd05466">
    <property type="entry name" value="PBP2_LTTR_substrate"/>
    <property type="match status" value="1"/>
</dbReference>
<dbReference type="InterPro" id="IPR036388">
    <property type="entry name" value="WH-like_DNA-bd_sf"/>
</dbReference>
<evidence type="ECO:0000256" key="4">
    <source>
        <dbReference type="ARBA" id="ARBA00023163"/>
    </source>
</evidence>
<reference evidence="6 7" key="1">
    <citation type="submission" date="2016-12" db="EMBL/GenBank/DDBJ databases">
        <title>Domibacillus sp. SAOS 44 whole genome sequencing.</title>
        <authorList>
            <person name="Verma A."/>
            <person name="Krishnamurthi S."/>
        </authorList>
    </citation>
    <scope>NUCLEOTIDE SEQUENCE [LARGE SCALE GENOMIC DNA]</scope>
    <source>
        <strain evidence="6 7">SAOS 44</strain>
    </source>
</reference>
<dbReference type="InterPro" id="IPR036390">
    <property type="entry name" value="WH_DNA-bd_sf"/>
</dbReference>
<dbReference type="GO" id="GO:0003677">
    <property type="term" value="F:DNA binding"/>
    <property type="evidence" value="ECO:0007669"/>
    <property type="project" value="UniProtKB-KW"/>
</dbReference>
<evidence type="ECO:0000313" key="7">
    <source>
        <dbReference type="Proteomes" id="UP000186524"/>
    </source>
</evidence>
<comment type="caution">
    <text evidence="6">The sequence shown here is derived from an EMBL/GenBank/DDBJ whole genome shotgun (WGS) entry which is preliminary data.</text>
</comment>
<organism evidence="6 7">
    <name type="scientific">Domibacillus mangrovi</name>
    <dbReference type="NCBI Taxonomy" id="1714354"/>
    <lineage>
        <taxon>Bacteria</taxon>
        <taxon>Bacillati</taxon>
        <taxon>Bacillota</taxon>
        <taxon>Bacilli</taxon>
        <taxon>Bacillales</taxon>
        <taxon>Bacillaceae</taxon>
        <taxon>Domibacillus</taxon>
    </lineage>
</organism>
<keyword evidence="7" id="KW-1185">Reference proteome</keyword>
<evidence type="ECO:0000256" key="3">
    <source>
        <dbReference type="ARBA" id="ARBA00023125"/>
    </source>
</evidence>
<keyword evidence="3" id="KW-0238">DNA-binding</keyword>
<proteinExistence type="inferred from homology"/>
<dbReference type="Gene3D" id="3.40.190.290">
    <property type="match status" value="1"/>
</dbReference>
<accession>A0A1Q5NZ87</accession>
<dbReference type="RefSeq" id="WP_073712898.1">
    <property type="nucleotide sequence ID" value="NZ_MRWQ01000028.1"/>
</dbReference>
<protein>
    <submittedName>
        <fullName evidence="6">LysR family transcriptional regulator</fullName>
    </submittedName>
</protein>
<dbReference type="Gene3D" id="1.10.10.10">
    <property type="entry name" value="Winged helix-like DNA-binding domain superfamily/Winged helix DNA-binding domain"/>
    <property type="match status" value="1"/>
</dbReference>
<dbReference type="InterPro" id="IPR000847">
    <property type="entry name" value="LysR_HTH_N"/>
</dbReference>
<dbReference type="OrthoDB" id="9803735at2"/>
<dbReference type="InterPro" id="IPR005119">
    <property type="entry name" value="LysR_subst-bd"/>
</dbReference>
<dbReference type="PANTHER" id="PTHR30419">
    <property type="entry name" value="HTH-TYPE TRANSCRIPTIONAL REGULATOR YBHD"/>
    <property type="match status" value="1"/>
</dbReference>
<dbReference type="SUPFAM" id="SSF46785">
    <property type="entry name" value="Winged helix' DNA-binding domain"/>
    <property type="match status" value="1"/>
</dbReference>
<evidence type="ECO:0000259" key="5">
    <source>
        <dbReference type="PROSITE" id="PS50931"/>
    </source>
</evidence>
<dbReference type="Pfam" id="PF00126">
    <property type="entry name" value="HTH_1"/>
    <property type="match status" value="1"/>
</dbReference>
<keyword evidence="4" id="KW-0804">Transcription</keyword>
<dbReference type="FunFam" id="1.10.10.10:FF:000001">
    <property type="entry name" value="LysR family transcriptional regulator"/>
    <property type="match status" value="1"/>
</dbReference>